<sequence length="117" mass="12799">MARRPMEPFLWLLFSAGGVLSALLIPALLFLFGLAFPLGWVSPPDHAHLSAVLSHPVTRVALLGLCVLALFHWAHRFRYALYDGLQLKHLERAITLFCYGGALTGSAVAGYFLLAVP</sequence>
<evidence type="ECO:0000313" key="7">
    <source>
        <dbReference type="Proteomes" id="UP000622547"/>
    </source>
</evidence>
<dbReference type="SUPFAM" id="SSF81343">
    <property type="entry name" value="Fumarate reductase respiratory complex transmembrane subunits"/>
    <property type="match status" value="1"/>
</dbReference>
<reference evidence="6 7" key="1">
    <citation type="submission" date="2021-01" db="EMBL/GenBank/DDBJ databases">
        <title>Whole genome shotgun sequence of Planotetraspora phitsanulokensis NBRC 104273.</title>
        <authorList>
            <person name="Komaki H."/>
            <person name="Tamura T."/>
        </authorList>
    </citation>
    <scope>NUCLEOTIDE SEQUENCE [LARGE SCALE GENOMIC DNA]</scope>
    <source>
        <strain evidence="6 7">NBRC 104273</strain>
    </source>
</reference>
<dbReference type="InterPro" id="IPR034804">
    <property type="entry name" value="SQR/QFR_C/D"/>
</dbReference>
<keyword evidence="3 5" id="KW-1133">Transmembrane helix</keyword>
<dbReference type="Pfam" id="PF02313">
    <property type="entry name" value="Fumarate_red_D"/>
    <property type="match status" value="1"/>
</dbReference>
<dbReference type="GO" id="GO:0016020">
    <property type="term" value="C:membrane"/>
    <property type="evidence" value="ECO:0007669"/>
    <property type="project" value="InterPro"/>
</dbReference>
<evidence type="ECO:0000313" key="6">
    <source>
        <dbReference type="EMBL" id="GII43504.1"/>
    </source>
</evidence>
<comment type="caution">
    <text evidence="6">The sequence shown here is derived from an EMBL/GenBank/DDBJ whole genome shotgun (WGS) entry which is preliminary data.</text>
</comment>
<accession>A0A8J3XJK0</accession>
<dbReference type="AlphaFoldDB" id="A0A8J3XJK0"/>
<gene>
    <name evidence="6" type="primary">frdD</name>
    <name evidence="6" type="ORF">Pph01_85070</name>
</gene>
<feature type="transmembrane region" description="Helical" evidence="5">
    <location>
        <begin position="94"/>
        <end position="114"/>
    </location>
</feature>
<feature type="transmembrane region" description="Helical" evidence="5">
    <location>
        <begin position="9"/>
        <end position="36"/>
    </location>
</feature>
<keyword evidence="1" id="KW-1003">Cell membrane</keyword>
<keyword evidence="2 5" id="KW-0812">Transmembrane</keyword>
<evidence type="ECO:0000256" key="5">
    <source>
        <dbReference type="SAM" id="Phobius"/>
    </source>
</evidence>
<organism evidence="6 7">
    <name type="scientific">Planotetraspora phitsanulokensis</name>
    <dbReference type="NCBI Taxonomy" id="575192"/>
    <lineage>
        <taxon>Bacteria</taxon>
        <taxon>Bacillati</taxon>
        <taxon>Actinomycetota</taxon>
        <taxon>Actinomycetes</taxon>
        <taxon>Streptosporangiales</taxon>
        <taxon>Streptosporangiaceae</taxon>
        <taxon>Planotetraspora</taxon>
    </lineage>
</organism>
<evidence type="ECO:0000256" key="4">
    <source>
        <dbReference type="ARBA" id="ARBA00023136"/>
    </source>
</evidence>
<protein>
    <submittedName>
        <fullName evidence="6">Fumarate reductase subunit D</fullName>
    </submittedName>
</protein>
<dbReference type="Gene3D" id="1.20.1300.10">
    <property type="entry name" value="Fumarate reductase/succinate dehydrogenase, transmembrane subunit"/>
    <property type="match status" value="1"/>
</dbReference>
<name>A0A8J3XJK0_9ACTN</name>
<keyword evidence="7" id="KW-1185">Reference proteome</keyword>
<feature type="transmembrane region" description="Helical" evidence="5">
    <location>
        <begin position="56"/>
        <end position="74"/>
    </location>
</feature>
<dbReference type="InterPro" id="IPR003418">
    <property type="entry name" value="Fumarate_red_D"/>
</dbReference>
<dbReference type="EMBL" id="BOOP01000062">
    <property type="protein sequence ID" value="GII43504.1"/>
    <property type="molecule type" value="Genomic_DNA"/>
</dbReference>
<dbReference type="Proteomes" id="UP000622547">
    <property type="component" value="Unassembled WGS sequence"/>
</dbReference>
<evidence type="ECO:0000256" key="3">
    <source>
        <dbReference type="ARBA" id="ARBA00022989"/>
    </source>
</evidence>
<evidence type="ECO:0000256" key="1">
    <source>
        <dbReference type="ARBA" id="ARBA00022475"/>
    </source>
</evidence>
<keyword evidence="4 5" id="KW-0472">Membrane</keyword>
<evidence type="ECO:0000256" key="2">
    <source>
        <dbReference type="ARBA" id="ARBA00022692"/>
    </source>
</evidence>
<dbReference type="NCBIfam" id="NF003977">
    <property type="entry name" value="PRK05470.1-1"/>
    <property type="match status" value="1"/>
</dbReference>
<proteinExistence type="predicted"/>
<dbReference type="GO" id="GO:0006106">
    <property type="term" value="P:fumarate metabolic process"/>
    <property type="evidence" value="ECO:0007669"/>
    <property type="project" value="InterPro"/>
</dbReference>